<evidence type="ECO:0000256" key="2">
    <source>
        <dbReference type="SAM" id="Phobius"/>
    </source>
</evidence>
<protein>
    <submittedName>
        <fullName evidence="3">USH2A protein</fullName>
    </submittedName>
</protein>
<accession>A0A8X7XFU2</accession>
<evidence type="ECO:0000313" key="3">
    <source>
        <dbReference type="EMBL" id="KAG2467152.1"/>
    </source>
</evidence>
<feature type="non-terminal residue" evidence="3">
    <location>
        <position position="196"/>
    </location>
</feature>
<keyword evidence="2" id="KW-1133">Transmembrane helix</keyword>
<feature type="transmembrane region" description="Helical" evidence="2">
    <location>
        <begin position="37"/>
        <end position="59"/>
    </location>
</feature>
<reference evidence="3 4" key="1">
    <citation type="journal article" date="2021" name="Cell">
        <title>Tracing the genetic footprints of vertebrate landing in non-teleost ray-finned fishes.</title>
        <authorList>
            <person name="Bi X."/>
            <person name="Wang K."/>
            <person name="Yang L."/>
            <person name="Pan H."/>
            <person name="Jiang H."/>
            <person name="Wei Q."/>
            <person name="Fang M."/>
            <person name="Yu H."/>
            <person name="Zhu C."/>
            <person name="Cai Y."/>
            <person name="He Y."/>
            <person name="Gan X."/>
            <person name="Zeng H."/>
            <person name="Yu D."/>
            <person name="Zhu Y."/>
            <person name="Jiang H."/>
            <person name="Qiu Q."/>
            <person name="Yang H."/>
            <person name="Zhang Y.E."/>
            <person name="Wang W."/>
            <person name="Zhu M."/>
            <person name="He S."/>
            <person name="Zhang G."/>
        </authorList>
    </citation>
    <scope>NUCLEOTIDE SEQUENCE [LARGE SCALE GENOMIC DNA]</scope>
    <source>
        <strain evidence="3">Bchr_013</strain>
    </source>
</reference>
<feature type="region of interest" description="Disordered" evidence="1">
    <location>
        <begin position="96"/>
        <end position="117"/>
    </location>
</feature>
<gene>
    <name evidence="3" type="primary">Ush2a_1</name>
    <name evidence="3" type="ORF">GTO96_0010649</name>
</gene>
<dbReference type="Proteomes" id="UP000886611">
    <property type="component" value="Unassembled WGS sequence"/>
</dbReference>
<dbReference type="AlphaFoldDB" id="A0A8X7XFU2"/>
<proteinExistence type="predicted"/>
<dbReference type="EMBL" id="JAATIS010000859">
    <property type="protein sequence ID" value="KAG2467152.1"/>
    <property type="molecule type" value="Genomic_DNA"/>
</dbReference>
<evidence type="ECO:0000313" key="4">
    <source>
        <dbReference type="Proteomes" id="UP000886611"/>
    </source>
</evidence>
<feature type="non-terminal residue" evidence="3">
    <location>
        <position position="1"/>
    </location>
</feature>
<keyword evidence="2" id="KW-0472">Membrane</keyword>
<evidence type="ECO:0000256" key="1">
    <source>
        <dbReference type="SAM" id="MobiDB-lite"/>
    </source>
</evidence>
<organism evidence="3 4">
    <name type="scientific">Polypterus senegalus</name>
    <name type="common">Senegal bichir</name>
    <dbReference type="NCBI Taxonomy" id="55291"/>
    <lineage>
        <taxon>Eukaryota</taxon>
        <taxon>Metazoa</taxon>
        <taxon>Chordata</taxon>
        <taxon>Craniata</taxon>
        <taxon>Vertebrata</taxon>
        <taxon>Euteleostomi</taxon>
        <taxon>Actinopterygii</taxon>
        <taxon>Polypteriformes</taxon>
        <taxon>Polypteridae</taxon>
        <taxon>Polypterus</taxon>
    </lineage>
</organism>
<comment type="caution">
    <text evidence="3">The sequence shown here is derived from an EMBL/GenBank/DDBJ whole genome shotgun (WGS) entry which is preliminary data.</text>
</comment>
<sequence>MASNISPNAMCHAGPVESSPGGKTGMQGVKTKFYTELWFIILMAVLGLILLAIFIALLLQKVLSKAPFVRERPPLVPLQKRAPAISVYPPSDTGMGLTDPKSAAARRHGGNSGDRRMSVIHVPSESQLSRVYSQSSLHRSVSELIHDKKSLIEDSVWDNIGQNHSAKLFEDEDFIDSIKGFSTVRKEHTMFTDTNL</sequence>
<feature type="region of interest" description="Disordered" evidence="1">
    <location>
        <begin position="1"/>
        <end position="25"/>
    </location>
</feature>
<name>A0A8X7XFU2_POLSE</name>
<keyword evidence="2" id="KW-0812">Transmembrane</keyword>
<keyword evidence="4" id="KW-1185">Reference proteome</keyword>